<comment type="caution">
    <text evidence="1">The sequence shown here is derived from an EMBL/GenBank/DDBJ whole genome shotgun (WGS) entry which is preliminary data.</text>
</comment>
<keyword evidence="2" id="KW-1185">Reference proteome</keyword>
<dbReference type="EMBL" id="JAPFFF010000037">
    <property type="protein sequence ID" value="KAK8842834.1"/>
    <property type="molecule type" value="Genomic_DNA"/>
</dbReference>
<proteinExistence type="predicted"/>
<name>A0ABR2H9F6_9EUKA</name>
<dbReference type="Proteomes" id="UP001470230">
    <property type="component" value="Unassembled WGS sequence"/>
</dbReference>
<organism evidence="1 2">
    <name type="scientific">Tritrichomonas musculus</name>
    <dbReference type="NCBI Taxonomy" id="1915356"/>
    <lineage>
        <taxon>Eukaryota</taxon>
        <taxon>Metamonada</taxon>
        <taxon>Parabasalia</taxon>
        <taxon>Tritrichomonadida</taxon>
        <taxon>Tritrichomonadidae</taxon>
        <taxon>Tritrichomonas</taxon>
    </lineage>
</organism>
<evidence type="ECO:0000313" key="1">
    <source>
        <dbReference type="EMBL" id="KAK8842834.1"/>
    </source>
</evidence>
<evidence type="ECO:0000313" key="2">
    <source>
        <dbReference type="Proteomes" id="UP001470230"/>
    </source>
</evidence>
<gene>
    <name evidence="1" type="ORF">M9Y10_025700</name>
</gene>
<accession>A0ABR2H9F6</accession>
<sequence length="262" mass="30910">MKNSDFSFEEAKLRIASGLKKLKDLDDIRRKLNEQLFLLDLQQEVSIKRYKKYLQMIGEYQQQENNRYIYLQNKDENNLLSSLNGFISSINKDIPIICSQKIKEDRITNVKAKLEQYKIFIFQKKEAYLNLTKQDMLITSILNQKDCANDELKWKSNISNSKKNDAKISESISNCMELEILMNKINDQLNKKNKLVMRREGLFRELKIMFKIEKELQNQLFILQKQADILVEKRKWHPESLGPVESSKDSKFTICKSSLSIP</sequence>
<reference evidence="1 2" key="1">
    <citation type="submission" date="2024-04" db="EMBL/GenBank/DDBJ databases">
        <title>Tritrichomonas musculus Genome.</title>
        <authorList>
            <person name="Alves-Ferreira E."/>
            <person name="Grigg M."/>
            <person name="Lorenzi H."/>
            <person name="Galac M."/>
        </authorList>
    </citation>
    <scope>NUCLEOTIDE SEQUENCE [LARGE SCALE GENOMIC DNA]</scope>
    <source>
        <strain evidence="1 2">EAF2021</strain>
    </source>
</reference>
<evidence type="ECO:0008006" key="3">
    <source>
        <dbReference type="Google" id="ProtNLM"/>
    </source>
</evidence>
<protein>
    <recommendedName>
        <fullName evidence="3">DUF4201 domain-containing protein</fullName>
    </recommendedName>
</protein>